<keyword evidence="3" id="KW-0805">Transcription regulation</keyword>
<proteinExistence type="predicted"/>
<protein>
    <recommendedName>
        <fullName evidence="10">Transcription factor domain-containing protein</fullName>
    </recommendedName>
</protein>
<evidence type="ECO:0000256" key="2">
    <source>
        <dbReference type="ARBA" id="ARBA00022833"/>
    </source>
</evidence>
<reference evidence="8 9" key="1">
    <citation type="submission" date="2014-11" db="EMBL/GenBank/DDBJ databases">
        <authorList>
            <person name="Wibberg Daniel"/>
        </authorList>
    </citation>
    <scope>NUCLEOTIDE SEQUENCE [LARGE SCALE GENOMIC DNA]</scope>
    <source>
        <strain evidence="8">Rhizoctonia solani AG1-IB 7/3/14</strain>
    </source>
</reference>
<evidence type="ECO:0008006" key="10">
    <source>
        <dbReference type="Google" id="ProtNLM"/>
    </source>
</evidence>
<dbReference type="InterPro" id="IPR051615">
    <property type="entry name" value="Transcr_Regulatory_Elem"/>
</dbReference>
<dbReference type="PANTHER" id="PTHR31313">
    <property type="entry name" value="TY1 ENHANCER ACTIVATOR"/>
    <property type="match status" value="1"/>
</dbReference>
<dbReference type="Proteomes" id="UP000059188">
    <property type="component" value="Unassembled WGS sequence"/>
</dbReference>
<evidence type="ECO:0000256" key="4">
    <source>
        <dbReference type="ARBA" id="ARBA00023125"/>
    </source>
</evidence>
<keyword evidence="5" id="KW-0804">Transcription</keyword>
<accession>A0A0B7FU93</accession>
<keyword evidence="4" id="KW-0238">DNA-binding</keyword>
<evidence type="ECO:0000256" key="3">
    <source>
        <dbReference type="ARBA" id="ARBA00023015"/>
    </source>
</evidence>
<sequence>MSSGHECSWNPDIEASRPFTKQYIESLRVKIQLLESQIGQLRTGTSTQSAEAQSRATFDQETLDRSQNPAYFSSDSLHDLLTPLPASATDQLTPTAPYLPGFHPTTPLAGFPYQYIFEIDLSTPFDHQTLEIQASLSCPWNRYLPNLGQVELSRIDHDQILSQYFNSGTGWLSGLVPVRFLCGLVSSLGHRTAHPTIQSTHYTSLLHCSLLAFASSLSENPLIRARDTRDKFVTQAKEWLFDQFSDFHPTLLPTLTLLALYHHSVGEENTSYMYLGMGIRATKAMSGSADFPAYAWYNWSIYAQEVFFALESGRPCEMPTPKIPIEYIEEHSSDQSSIIAESFVYSCKLSVVANRININGLSNTSHVDSLQAELDSWYSSLPDRLFVKIHVGHMHCHVLCLHMCYWSITLRLYLPLYRQARSKGQSSEPNDEFQETRFAKVCNHATEKLIQLFSGFNKHFGSRSLPRYLLQAIVICSDALILERDQSPDAAIVRGKTQEGIDLCISILKVAGETWPHAVHLAEQVKIKARTAVA</sequence>
<dbReference type="EMBL" id="LN679146">
    <property type="protein sequence ID" value="CEL60439.1"/>
    <property type="molecule type" value="Genomic_DNA"/>
</dbReference>
<keyword evidence="2" id="KW-0862">Zinc</keyword>
<organism evidence="8 9">
    <name type="scientific">Thanatephorus cucumeris (strain AG1-IB / isolate 7/3/14)</name>
    <name type="common">Lettuce bottom rot fungus</name>
    <name type="synonym">Rhizoctonia solani</name>
    <dbReference type="NCBI Taxonomy" id="1108050"/>
    <lineage>
        <taxon>Eukaryota</taxon>
        <taxon>Fungi</taxon>
        <taxon>Dikarya</taxon>
        <taxon>Basidiomycota</taxon>
        <taxon>Agaricomycotina</taxon>
        <taxon>Agaricomycetes</taxon>
        <taxon>Cantharellales</taxon>
        <taxon>Ceratobasidiaceae</taxon>
        <taxon>Rhizoctonia</taxon>
        <taxon>Rhizoctonia solani AG-1</taxon>
    </lineage>
</organism>
<dbReference type="PANTHER" id="PTHR31313:SF81">
    <property type="entry name" value="TY1 ENHANCER ACTIVATOR"/>
    <property type="match status" value="1"/>
</dbReference>
<dbReference type="AlphaFoldDB" id="A0A0B7FU93"/>
<evidence type="ECO:0000313" key="9">
    <source>
        <dbReference type="Proteomes" id="UP000059188"/>
    </source>
</evidence>
<gene>
    <name evidence="8" type="ORF">RSOLAG1IB_09645</name>
</gene>
<dbReference type="OrthoDB" id="2154091at2759"/>
<evidence type="ECO:0000256" key="5">
    <source>
        <dbReference type="ARBA" id="ARBA00023163"/>
    </source>
</evidence>
<keyword evidence="1" id="KW-0479">Metal-binding</keyword>
<evidence type="ECO:0000256" key="7">
    <source>
        <dbReference type="SAM" id="MobiDB-lite"/>
    </source>
</evidence>
<feature type="region of interest" description="Disordered" evidence="7">
    <location>
        <begin position="42"/>
        <end position="64"/>
    </location>
</feature>
<keyword evidence="9" id="KW-1185">Reference proteome</keyword>
<keyword evidence="6" id="KW-0539">Nucleus</keyword>
<evidence type="ECO:0000256" key="1">
    <source>
        <dbReference type="ARBA" id="ARBA00022723"/>
    </source>
</evidence>
<name>A0A0B7FU93_THACB</name>
<dbReference type="GO" id="GO:0046872">
    <property type="term" value="F:metal ion binding"/>
    <property type="evidence" value="ECO:0007669"/>
    <property type="project" value="UniProtKB-KW"/>
</dbReference>
<dbReference type="STRING" id="1108050.A0A0B7FU93"/>
<dbReference type="CDD" id="cd12148">
    <property type="entry name" value="fungal_TF_MHR"/>
    <property type="match status" value="1"/>
</dbReference>
<dbReference type="GO" id="GO:0003677">
    <property type="term" value="F:DNA binding"/>
    <property type="evidence" value="ECO:0007669"/>
    <property type="project" value="UniProtKB-KW"/>
</dbReference>
<evidence type="ECO:0000256" key="6">
    <source>
        <dbReference type="ARBA" id="ARBA00023242"/>
    </source>
</evidence>
<evidence type="ECO:0000313" key="8">
    <source>
        <dbReference type="EMBL" id="CEL60439.1"/>
    </source>
</evidence>